<reference evidence="2" key="1">
    <citation type="submission" date="2021-02" db="EMBL/GenBank/DDBJ databases">
        <authorList>
            <person name="Nowell W R."/>
        </authorList>
    </citation>
    <scope>NUCLEOTIDE SEQUENCE</scope>
</reference>
<dbReference type="AlphaFoldDB" id="A0A815ZN58"/>
<feature type="compositionally biased region" description="Polar residues" evidence="1">
    <location>
        <begin position="23"/>
        <end position="36"/>
    </location>
</feature>
<organism evidence="2 4">
    <name type="scientific">Didymodactylos carnosus</name>
    <dbReference type="NCBI Taxonomy" id="1234261"/>
    <lineage>
        <taxon>Eukaryota</taxon>
        <taxon>Metazoa</taxon>
        <taxon>Spiralia</taxon>
        <taxon>Gnathifera</taxon>
        <taxon>Rotifera</taxon>
        <taxon>Eurotatoria</taxon>
        <taxon>Bdelloidea</taxon>
        <taxon>Philodinida</taxon>
        <taxon>Philodinidae</taxon>
        <taxon>Didymodactylos</taxon>
    </lineage>
</organism>
<dbReference type="EMBL" id="CAJOBC010098299">
    <property type="protein sequence ID" value="CAF4453209.1"/>
    <property type="molecule type" value="Genomic_DNA"/>
</dbReference>
<gene>
    <name evidence="2" type="ORF">GPM918_LOCUS41315</name>
    <name evidence="3" type="ORF">SRO942_LOCUS42349</name>
</gene>
<dbReference type="Proteomes" id="UP000681722">
    <property type="component" value="Unassembled WGS sequence"/>
</dbReference>
<keyword evidence="4" id="KW-1185">Reference proteome</keyword>
<dbReference type="EMBL" id="CAJNOQ010032285">
    <property type="protein sequence ID" value="CAF1584394.1"/>
    <property type="molecule type" value="Genomic_DNA"/>
</dbReference>
<sequence length="150" mass="17807">MNPLWHHLPVDRASTPKILSDFPRTSTPIKLSKNYQSPKRKKKHSPSKQICRSPKDIRASSTQCNEHKHRKQKEKLDLKCTINNDKILKKRKSRRRQHYARESETLPFHLYIPSRLHYITTSTTNCYRRTDSCTQYSIAKQQPLVKIWVV</sequence>
<accession>A0A815ZN58</accession>
<evidence type="ECO:0000313" key="3">
    <source>
        <dbReference type="EMBL" id="CAF4453209.1"/>
    </source>
</evidence>
<proteinExistence type="predicted"/>
<evidence type="ECO:0000313" key="2">
    <source>
        <dbReference type="EMBL" id="CAF1584394.1"/>
    </source>
</evidence>
<feature type="region of interest" description="Disordered" evidence="1">
    <location>
        <begin position="17"/>
        <end position="70"/>
    </location>
</feature>
<protein>
    <submittedName>
        <fullName evidence="2">Uncharacterized protein</fullName>
    </submittedName>
</protein>
<evidence type="ECO:0000256" key="1">
    <source>
        <dbReference type="SAM" id="MobiDB-lite"/>
    </source>
</evidence>
<name>A0A815ZN58_9BILA</name>
<evidence type="ECO:0000313" key="4">
    <source>
        <dbReference type="Proteomes" id="UP000663829"/>
    </source>
</evidence>
<comment type="caution">
    <text evidence="2">The sequence shown here is derived from an EMBL/GenBank/DDBJ whole genome shotgun (WGS) entry which is preliminary data.</text>
</comment>
<dbReference type="Proteomes" id="UP000663829">
    <property type="component" value="Unassembled WGS sequence"/>
</dbReference>